<dbReference type="AlphaFoldDB" id="Q0BSH4"/>
<sequence>MIKLRYLKAAPLILFAVLALFPKSSMAQCIVSVSNLNFGVYDPFSSTPANTSSNINVTSCPILFGSYSVGLNTGQNAGGSYNNRSMRYNSQRLQYQIYTSNDRSNIWGNNSQGTVMQYGYCYFFACNNSFTMYGVIPRYQNVSPGFYSDTVVVTITY</sequence>
<evidence type="ECO:0000313" key="3">
    <source>
        <dbReference type="EMBL" id="ABI62228.1"/>
    </source>
</evidence>
<dbReference type="OrthoDB" id="582666at2"/>
<proteinExistence type="predicted"/>
<feature type="chain" id="PRO_5004169553" evidence="1">
    <location>
        <begin position="28"/>
        <end position="157"/>
    </location>
</feature>
<dbReference type="InterPro" id="IPR053167">
    <property type="entry name" value="Spore_coat_component"/>
</dbReference>
<gene>
    <name evidence="3" type="ordered locus">GbCGDNIH1_1330</name>
</gene>
<keyword evidence="1" id="KW-0732">Signal</keyword>
<dbReference type="SMART" id="SM00972">
    <property type="entry name" value="SCPU"/>
    <property type="match status" value="1"/>
</dbReference>
<protein>
    <submittedName>
        <fullName evidence="3">Secreted protein</fullName>
    </submittedName>
</protein>
<feature type="signal peptide" evidence="1">
    <location>
        <begin position="1"/>
        <end position="27"/>
    </location>
</feature>
<dbReference type="KEGG" id="gbe:GbCGDNIH1_1330"/>
<organism evidence="3 4">
    <name type="scientific">Granulibacter bethesdensis (strain ATCC BAA-1260 / CGDNIH1)</name>
    <dbReference type="NCBI Taxonomy" id="391165"/>
    <lineage>
        <taxon>Bacteria</taxon>
        <taxon>Pseudomonadati</taxon>
        <taxon>Pseudomonadota</taxon>
        <taxon>Alphaproteobacteria</taxon>
        <taxon>Acetobacterales</taxon>
        <taxon>Acetobacteraceae</taxon>
        <taxon>Granulibacter</taxon>
    </lineage>
</organism>
<accession>Q0BSH4</accession>
<evidence type="ECO:0000256" key="1">
    <source>
        <dbReference type="SAM" id="SignalP"/>
    </source>
</evidence>
<dbReference type="EMBL" id="CP000394">
    <property type="protein sequence ID" value="ABI62228.1"/>
    <property type="molecule type" value="Genomic_DNA"/>
</dbReference>
<keyword evidence="4" id="KW-1185">Reference proteome</keyword>
<name>Q0BSH4_GRABC</name>
<feature type="domain" description="Spore coat protein U/FanG" evidence="2">
    <location>
        <begin position="24"/>
        <end position="154"/>
    </location>
</feature>
<dbReference type="eggNOG" id="COG5430">
    <property type="taxonomic scope" value="Bacteria"/>
</dbReference>
<dbReference type="STRING" id="391165.GbCGDNIH1_1330"/>
<dbReference type="InterPro" id="IPR007893">
    <property type="entry name" value="Spore_coat_U/FanG"/>
</dbReference>
<reference evidence="3 4" key="1">
    <citation type="journal article" date="2007" name="J. Bacteriol.">
        <title>Genome sequence analysis of the emerging human pathogenic acetic acid bacterium Granulibacter bethesdensis.</title>
        <authorList>
            <person name="Greenberg D.E."/>
            <person name="Porcella S.F."/>
            <person name="Zelazny A.M."/>
            <person name="Virtaneva K."/>
            <person name="Sturdevant D.E."/>
            <person name="Kupko J.J.III."/>
            <person name="Barbian K.D."/>
            <person name="Babar A."/>
            <person name="Dorward D.W."/>
            <person name="Holland S.M."/>
        </authorList>
    </citation>
    <scope>NUCLEOTIDE SEQUENCE [LARGE SCALE GENOMIC DNA]</scope>
    <source>
        <strain evidence="4">ATCC BAA-1260 / CGDNIH1</strain>
    </source>
</reference>
<dbReference type="Proteomes" id="UP000001963">
    <property type="component" value="Chromosome"/>
</dbReference>
<evidence type="ECO:0000259" key="2">
    <source>
        <dbReference type="Pfam" id="PF05229"/>
    </source>
</evidence>
<dbReference type="Pfam" id="PF05229">
    <property type="entry name" value="SCPU"/>
    <property type="match status" value="1"/>
</dbReference>
<dbReference type="PANTHER" id="PTHR37089">
    <property type="entry name" value="PROTEIN U-RELATED"/>
    <property type="match status" value="1"/>
</dbReference>
<dbReference type="HOGENOM" id="CLU_103262_5_0_5"/>
<evidence type="ECO:0000313" key="4">
    <source>
        <dbReference type="Proteomes" id="UP000001963"/>
    </source>
</evidence>
<dbReference type="PANTHER" id="PTHR37089:SF1">
    <property type="entry name" value="MEMBRANE PROTEIN"/>
    <property type="match status" value="1"/>
</dbReference>